<comment type="caution">
    <text evidence="1">The sequence shown here is derived from an EMBL/GenBank/DDBJ whole genome shotgun (WGS) entry which is preliminary data.</text>
</comment>
<evidence type="ECO:0000313" key="1">
    <source>
        <dbReference type="EMBL" id="KAJ3639167.1"/>
    </source>
</evidence>
<organism evidence="1 2">
    <name type="scientific">Zophobas morio</name>
    <dbReference type="NCBI Taxonomy" id="2755281"/>
    <lineage>
        <taxon>Eukaryota</taxon>
        <taxon>Metazoa</taxon>
        <taxon>Ecdysozoa</taxon>
        <taxon>Arthropoda</taxon>
        <taxon>Hexapoda</taxon>
        <taxon>Insecta</taxon>
        <taxon>Pterygota</taxon>
        <taxon>Neoptera</taxon>
        <taxon>Endopterygota</taxon>
        <taxon>Coleoptera</taxon>
        <taxon>Polyphaga</taxon>
        <taxon>Cucujiformia</taxon>
        <taxon>Tenebrionidae</taxon>
        <taxon>Zophobas</taxon>
    </lineage>
</organism>
<evidence type="ECO:0008006" key="3">
    <source>
        <dbReference type="Google" id="ProtNLM"/>
    </source>
</evidence>
<dbReference type="AlphaFoldDB" id="A0AA38HMI2"/>
<protein>
    <recommendedName>
        <fullName evidence="3">Retrovirus-related Pol polyprotein from type-1 retrotransposable element R2</fullName>
    </recommendedName>
</protein>
<accession>A0AA38HMI2</accession>
<dbReference type="EMBL" id="JALNTZ010000012">
    <property type="protein sequence ID" value="KAJ3639167.1"/>
    <property type="molecule type" value="Genomic_DNA"/>
</dbReference>
<keyword evidence="2" id="KW-1185">Reference proteome</keyword>
<proteinExistence type="predicted"/>
<dbReference type="PANTHER" id="PTHR37557">
    <property type="entry name" value="115 KDA PROTEIN IN TYPE-1 RETROTRANSPOSABLE ELEMENT R1DM-LIKE PROTEIN-RELATED-RELATED"/>
    <property type="match status" value="1"/>
</dbReference>
<gene>
    <name evidence="1" type="ORF">Zmor_004037</name>
</gene>
<name>A0AA38HMI2_9CUCU</name>
<sequence length="367" mass="41318">MQYLGYAFDTHGVMKPNLTNFSAWLQRLVTLSLSPHQKLTLLRVHLLPRLLHFLMSPRTPVATLKNVDKVTRHYIKRIVHLHLHTADALIHAPLKDGGLGICQVAISIPTILLRRITKLKSRNPDDAVLLAALSSVRVANLISKQEELGNKYPPTYHRREISEGAFSKGLEKAKEDPSSRRWIIERPRGWSGSDWVRAVHLRTANLPTLGIMSNPAALRGCRGGCKAHETICHVLQACPISHDSRVVRHNNIAAKIAAHCTKRGWSTLEEPHVRHPDGTLYKPDVVTFPSPNTAIICDVQISWETSEPMKSIWDRKRLAYDNAKFREAAQKKWPDVALTFLPCTIGARENWPACNKPLRKVIASVLK</sequence>
<dbReference type="Proteomes" id="UP001168821">
    <property type="component" value="Unassembled WGS sequence"/>
</dbReference>
<reference evidence="1" key="1">
    <citation type="journal article" date="2023" name="G3 (Bethesda)">
        <title>Whole genome assemblies of Zophobas morio and Tenebrio molitor.</title>
        <authorList>
            <person name="Kaur S."/>
            <person name="Stinson S.A."/>
            <person name="diCenzo G.C."/>
        </authorList>
    </citation>
    <scope>NUCLEOTIDE SEQUENCE</scope>
    <source>
        <strain evidence="1">QUZm001</strain>
    </source>
</reference>
<evidence type="ECO:0000313" key="2">
    <source>
        <dbReference type="Proteomes" id="UP001168821"/>
    </source>
</evidence>
<dbReference type="PANTHER" id="PTHR37557:SF4">
    <property type="entry name" value="CCHC-TYPE DOMAIN-CONTAINING PROTEIN"/>
    <property type="match status" value="1"/>
</dbReference>